<evidence type="ECO:0000256" key="3">
    <source>
        <dbReference type="ARBA" id="ARBA00022536"/>
    </source>
</evidence>
<keyword evidence="8" id="KW-1015">Disulfide bond</keyword>
<keyword evidence="7 10" id="KW-0472">Membrane</keyword>
<dbReference type="CDD" id="cd00054">
    <property type="entry name" value="EGF_CA"/>
    <property type="match status" value="2"/>
</dbReference>
<dbReference type="InterPro" id="IPR001791">
    <property type="entry name" value="Laminin_G"/>
</dbReference>
<evidence type="ECO:0000313" key="15">
    <source>
        <dbReference type="Proteomes" id="UP000276133"/>
    </source>
</evidence>
<dbReference type="GO" id="GO:0016020">
    <property type="term" value="C:membrane"/>
    <property type="evidence" value="ECO:0007669"/>
    <property type="project" value="UniProtKB-SubCell"/>
</dbReference>
<feature type="domain" description="F5/8 type C" evidence="11">
    <location>
        <begin position="8"/>
        <end position="154"/>
    </location>
</feature>
<evidence type="ECO:0000256" key="8">
    <source>
        <dbReference type="ARBA" id="ARBA00023157"/>
    </source>
</evidence>
<dbReference type="Pfam" id="PF02210">
    <property type="entry name" value="Laminin_G_2"/>
    <property type="match status" value="4"/>
</dbReference>
<dbReference type="SUPFAM" id="SSF49899">
    <property type="entry name" value="Concanavalin A-like lectins/glucanases"/>
    <property type="match status" value="4"/>
</dbReference>
<comment type="subcellular location">
    <subcellularLocation>
        <location evidence="1">Membrane</location>
        <topology evidence="1">Single-pass type I membrane protein</topology>
    </subcellularLocation>
</comment>
<evidence type="ECO:0000256" key="1">
    <source>
        <dbReference type="ARBA" id="ARBA00004479"/>
    </source>
</evidence>
<feature type="domain" description="EGF-like" evidence="13">
    <location>
        <begin position="541"/>
        <end position="578"/>
    </location>
</feature>
<dbReference type="InterPro" id="IPR050372">
    <property type="entry name" value="Neurexin-related_CASP"/>
</dbReference>
<comment type="similarity">
    <text evidence="2">Belongs to the neurexin family.</text>
</comment>
<dbReference type="Gene3D" id="2.60.120.1000">
    <property type="match status" value="1"/>
</dbReference>
<evidence type="ECO:0000259" key="11">
    <source>
        <dbReference type="PROSITE" id="PS50022"/>
    </source>
</evidence>
<dbReference type="Gene3D" id="2.60.120.200">
    <property type="match status" value="4"/>
</dbReference>
<dbReference type="FunFam" id="2.60.120.260:FF:000016">
    <property type="entry name" value="Contactin-associated protein-like 4 isoform 1"/>
    <property type="match status" value="1"/>
</dbReference>
<dbReference type="PANTHER" id="PTHR15036">
    <property type="entry name" value="PIKACHURIN-LIKE PROTEIN"/>
    <property type="match status" value="1"/>
</dbReference>
<gene>
    <name evidence="14" type="ORF">BpHYR1_000881</name>
</gene>
<keyword evidence="3 9" id="KW-0245">EGF-like domain</keyword>
<evidence type="ECO:0000259" key="13">
    <source>
        <dbReference type="PROSITE" id="PS50026"/>
    </source>
</evidence>
<keyword evidence="6 10" id="KW-1133">Transmembrane helix</keyword>
<dbReference type="Gene3D" id="2.10.25.10">
    <property type="entry name" value="Laminin"/>
    <property type="match status" value="1"/>
</dbReference>
<evidence type="ECO:0000256" key="5">
    <source>
        <dbReference type="ARBA" id="ARBA00022729"/>
    </source>
</evidence>
<keyword evidence="5" id="KW-0732">Signal</keyword>
<keyword evidence="15" id="KW-1185">Reference proteome</keyword>
<dbReference type="OrthoDB" id="26719at2759"/>
<dbReference type="PROSITE" id="PS50025">
    <property type="entry name" value="LAM_G_DOMAIN"/>
    <property type="match status" value="4"/>
</dbReference>
<dbReference type="Proteomes" id="UP000276133">
    <property type="component" value="Unassembled WGS sequence"/>
</dbReference>
<dbReference type="SMART" id="SM00282">
    <property type="entry name" value="LamG"/>
    <property type="match status" value="4"/>
</dbReference>
<dbReference type="EMBL" id="REGN01001483">
    <property type="protein sequence ID" value="RNA34413.1"/>
    <property type="molecule type" value="Genomic_DNA"/>
</dbReference>
<dbReference type="SMART" id="SM00231">
    <property type="entry name" value="FA58C"/>
    <property type="match status" value="1"/>
</dbReference>
<protein>
    <submittedName>
        <fullName evidence="14">Neurexin-4 isoform X2</fullName>
    </submittedName>
</protein>
<feature type="transmembrane region" description="Helical" evidence="10">
    <location>
        <begin position="1231"/>
        <end position="1256"/>
    </location>
</feature>
<dbReference type="Pfam" id="PF00754">
    <property type="entry name" value="F5_F8_type_C"/>
    <property type="match status" value="1"/>
</dbReference>
<dbReference type="PROSITE" id="PS01285">
    <property type="entry name" value="FA58C_1"/>
    <property type="match status" value="1"/>
</dbReference>
<dbReference type="InterPro" id="IPR013320">
    <property type="entry name" value="ConA-like_dom_sf"/>
</dbReference>
<comment type="caution">
    <text evidence="14">The sequence shown here is derived from an EMBL/GenBank/DDBJ whole genome shotgun (WGS) entry which is preliminary data.</text>
</comment>
<dbReference type="CDD" id="cd00057">
    <property type="entry name" value="FA58C"/>
    <property type="match status" value="1"/>
</dbReference>
<evidence type="ECO:0000256" key="2">
    <source>
        <dbReference type="ARBA" id="ARBA00010241"/>
    </source>
</evidence>
<accession>A0A3M7SF30</accession>
<reference evidence="14 15" key="1">
    <citation type="journal article" date="2018" name="Sci. Rep.">
        <title>Genomic signatures of local adaptation to the degree of environmental predictability in rotifers.</title>
        <authorList>
            <person name="Franch-Gras L."/>
            <person name="Hahn C."/>
            <person name="Garcia-Roger E.M."/>
            <person name="Carmona M.J."/>
            <person name="Serra M."/>
            <person name="Gomez A."/>
        </authorList>
    </citation>
    <scope>NUCLEOTIDE SEQUENCE [LARGE SCALE GENOMIC DNA]</scope>
    <source>
        <strain evidence="14">HYR1</strain>
    </source>
</reference>
<evidence type="ECO:0000259" key="12">
    <source>
        <dbReference type="PROSITE" id="PS50025"/>
    </source>
</evidence>
<evidence type="ECO:0000256" key="6">
    <source>
        <dbReference type="ARBA" id="ARBA00022989"/>
    </source>
</evidence>
<name>A0A3M7SF30_BRAPC</name>
<dbReference type="SMART" id="SM00181">
    <property type="entry name" value="EGF"/>
    <property type="match status" value="2"/>
</dbReference>
<evidence type="ECO:0000256" key="4">
    <source>
        <dbReference type="ARBA" id="ARBA00022692"/>
    </source>
</evidence>
<proteinExistence type="inferred from homology"/>
<dbReference type="PROSITE" id="PS50026">
    <property type="entry name" value="EGF_3"/>
    <property type="match status" value="2"/>
</dbReference>
<organism evidence="14 15">
    <name type="scientific">Brachionus plicatilis</name>
    <name type="common">Marine rotifer</name>
    <name type="synonym">Brachionus muelleri</name>
    <dbReference type="NCBI Taxonomy" id="10195"/>
    <lineage>
        <taxon>Eukaryota</taxon>
        <taxon>Metazoa</taxon>
        <taxon>Spiralia</taxon>
        <taxon>Gnathifera</taxon>
        <taxon>Rotifera</taxon>
        <taxon>Eurotatoria</taxon>
        <taxon>Monogononta</taxon>
        <taxon>Pseudotrocha</taxon>
        <taxon>Ploima</taxon>
        <taxon>Brachionidae</taxon>
        <taxon>Brachionus</taxon>
    </lineage>
</organism>
<sequence length="1301" mass="147070">WVNASFECTQPIPLGSENGILPDSSFTATSFSSSREPYRARLNGQFAWRPRKMDSNEYLIVNFESRVIITSVATQGRRAAREFVTLYALQYSDNGMNWFYYTDENKIIMNFPGNTDDNTVRENRFHEPIIAKYVRINPRQWNNFIALRVEFYGCPYDPTTVTFNRAALASYDAMFQPLNSYQDELLLRFRTNDPSALIFYTKGTQNNDYMSIELRNGSLYVGVDLGSTVEKPGEMLIRCGSLLDDFQWHDVKVRRTGRSILVVVDQLVVRNESTSLFTSFNFDGKMYAGGAPSHIDRGISIRSNFMGCLENVIYRSFTENRVIDILKGARYQWPHYQVQGGYLSYSCVDLNQMPMTFKDRQSYLYAQRNPGSQRLDVSFGMRTFELEGLLYHHRFAKDTANQDTGYIKVYLNEGALLIKFRLGAKQKPDQTMTHRRAALNDGLWHDISLSITIDMINVTVDFEPEIVRGTFKIQTGEMFYIGGGVHDDLSVPNFVGCFRRLTLNDGRQVTPQNVRSLKDGPLASANDYVISVGVLINSCEILDKCTPNPCQHGATCLQTWDNFRCDCSRTGYGGAVCHTSEHPLSCLDYKMTRMQQRVHAYHADLPLTIDVDGSGPIGPFQVTCKFGSQMENMNVTQVDHYSHGEIVVKGYKAPGSYSSHIVYTAAAVQLNELVQRSYACSQYVKVKCKGARFLNYPGEPFGWWVGRTNQPMYYWGGSEDGIAKCRCGVNQECDVADVFCNCDSGDTENERHDDGLLNNKLHLPVYKIFLGDTGDVNEDRYIKYSIGSLVCEGDRLYDNTVTFRKQDALLHIDESESGRMAVDVRFQFRTSVTSGILVQKVGNFSGDLIEVKLLTAREIAFRYSAGSGVQLISIGTPFDLNDNEWHTVQLERNRKEARMNVDSISAGQPEDLNAYRPFMFTSNLTIGAAVSYRDGFVGCVRGLQLNGKLIDLAELARRAEYGVSEGCVGKCASSPCLNNGTCVEQYSTFECDCTFTPFRGPICGTEIGTILEASNMIKYTFPTEGVTATEEETISAQFATYNKQGIIMQILSDKKDEKGLVDYFTLEMNNNGGVRVRFNYGFDNFEFNPPYDLSNGQNHELIVVRRNRGQSISIKVDEHLAYSFNFTRGSFIDMVFDSPRYLYVGRNDTMRPDTGFIGCVSRLQFNRIFPLKYAFLEVADADLEVFGPEIREWQCAIDPVTYAPEAVEIPPDRDIKIIQLPNVHAPPLQDWRYATLLGVGLAVLLATAFGFIIFFYHKYAYKGSYVTKEDKGAVHALDADEAITKGDHRHPNIAEKKEWFL</sequence>
<evidence type="ECO:0000313" key="14">
    <source>
        <dbReference type="EMBL" id="RNA34413.1"/>
    </source>
</evidence>
<dbReference type="Gene3D" id="2.60.120.260">
    <property type="entry name" value="Galactose-binding domain-like"/>
    <property type="match status" value="1"/>
</dbReference>
<dbReference type="InterPro" id="IPR000742">
    <property type="entry name" value="EGF"/>
</dbReference>
<dbReference type="PROSITE" id="PS50022">
    <property type="entry name" value="FA58C_3"/>
    <property type="match status" value="1"/>
</dbReference>
<feature type="domain" description="Laminin G" evidence="12">
    <location>
        <begin position="799"/>
        <end position="967"/>
    </location>
</feature>
<evidence type="ECO:0000256" key="10">
    <source>
        <dbReference type="SAM" id="Phobius"/>
    </source>
</evidence>
<feature type="domain" description="Laminin G" evidence="12">
    <location>
        <begin position="352"/>
        <end position="539"/>
    </location>
</feature>
<evidence type="ECO:0000256" key="9">
    <source>
        <dbReference type="PROSITE-ProRule" id="PRU00076"/>
    </source>
</evidence>
<dbReference type="STRING" id="10195.A0A3M7SF30"/>
<feature type="non-terminal residue" evidence="14">
    <location>
        <position position="1"/>
    </location>
</feature>
<keyword evidence="4 10" id="KW-0812">Transmembrane</keyword>
<dbReference type="InterPro" id="IPR000421">
    <property type="entry name" value="FA58C"/>
</dbReference>
<dbReference type="PANTHER" id="PTHR15036:SF49">
    <property type="entry name" value="AXOTACTIN"/>
    <property type="match status" value="1"/>
</dbReference>
<dbReference type="CDD" id="cd00110">
    <property type="entry name" value="LamG"/>
    <property type="match status" value="4"/>
</dbReference>
<feature type="domain" description="Laminin G" evidence="12">
    <location>
        <begin position="1008"/>
        <end position="1195"/>
    </location>
</feature>
<comment type="caution">
    <text evidence="9">Lacks conserved residue(s) required for the propagation of feature annotation.</text>
</comment>
<dbReference type="InterPro" id="IPR008979">
    <property type="entry name" value="Galactose-bd-like_sf"/>
</dbReference>
<feature type="domain" description="Laminin G" evidence="12">
    <location>
        <begin position="158"/>
        <end position="347"/>
    </location>
</feature>
<feature type="domain" description="EGF-like" evidence="13">
    <location>
        <begin position="968"/>
        <end position="1004"/>
    </location>
</feature>
<dbReference type="Pfam" id="PF00008">
    <property type="entry name" value="EGF"/>
    <property type="match status" value="1"/>
</dbReference>
<dbReference type="SUPFAM" id="SSF49785">
    <property type="entry name" value="Galactose-binding domain-like"/>
    <property type="match status" value="1"/>
</dbReference>
<evidence type="ECO:0000256" key="7">
    <source>
        <dbReference type="ARBA" id="ARBA00023136"/>
    </source>
</evidence>